<proteinExistence type="predicted"/>
<dbReference type="GO" id="GO:0046872">
    <property type="term" value="F:metal ion binding"/>
    <property type="evidence" value="ECO:0007669"/>
    <property type="project" value="UniProtKB-KW"/>
</dbReference>
<keyword evidence="4" id="KW-0479">Metal-binding</keyword>
<dbReference type="VEuPathDB" id="PiroplasmaDB:TOT_030000891"/>
<dbReference type="GeneID" id="20716028"/>
<protein>
    <submittedName>
        <fullName evidence="5">ADP-ribosylation factor</fullName>
    </submittedName>
</protein>
<dbReference type="OrthoDB" id="414781at2759"/>
<keyword evidence="2 3" id="KW-0342">GTP-binding</keyword>
<dbReference type="Proteomes" id="UP000003786">
    <property type="component" value="Chromosome 3"/>
</dbReference>
<dbReference type="AlphaFoldDB" id="J4D8F8"/>
<feature type="binding site" evidence="3">
    <location>
        <position position="67"/>
    </location>
    <ligand>
        <name>GTP</name>
        <dbReference type="ChEBI" id="CHEBI:37565"/>
    </ligand>
</feature>
<sequence length="196" mass="22247">MIKNNKKNSVLHVLLCGLRGSGKTLLLYRTLIPEWDTANSEITPTPLYHYEELKYNGKTLGLWDFSGDSTVRTMPNFVSRQVEVIGVVFVVNMLDMNDSKNDEVVNWLGSLESESSLAHSKFAVLLNGSQELVRGENYENLLKKLEPFSLRLGERFMCRNVNTIMGLGDPGWTVTLDFLISLSSREKKKPDKNFKN</sequence>
<dbReference type="InterPro" id="IPR027417">
    <property type="entry name" value="P-loop_NTPase"/>
</dbReference>
<dbReference type="RefSeq" id="XP_009691061.1">
    <property type="nucleotide sequence ID" value="XM_009692766.1"/>
</dbReference>
<accession>J4D8F8</accession>
<dbReference type="Pfam" id="PF00025">
    <property type="entry name" value="Arf"/>
    <property type="match status" value="1"/>
</dbReference>
<evidence type="ECO:0000256" key="2">
    <source>
        <dbReference type="ARBA" id="ARBA00023134"/>
    </source>
</evidence>
<evidence type="ECO:0000313" key="5">
    <source>
        <dbReference type="EMBL" id="BAM40760.1"/>
    </source>
</evidence>
<feature type="binding site" evidence="4">
    <location>
        <position position="24"/>
    </location>
    <ligand>
        <name>Mg(2+)</name>
        <dbReference type="ChEBI" id="CHEBI:18420"/>
    </ligand>
</feature>
<dbReference type="STRING" id="869250.J4D8F8"/>
<keyword evidence="6" id="KW-1185">Reference proteome</keyword>
<dbReference type="EMBL" id="AP011948">
    <property type="protein sequence ID" value="BAM40760.1"/>
    <property type="molecule type" value="Genomic_DNA"/>
</dbReference>
<keyword evidence="1 3" id="KW-0547">Nucleotide-binding</keyword>
<evidence type="ECO:0000256" key="3">
    <source>
        <dbReference type="PIRSR" id="PIRSR606689-1"/>
    </source>
</evidence>
<gene>
    <name evidence="5" type="ORF">TOT_030000891</name>
</gene>
<evidence type="ECO:0000256" key="4">
    <source>
        <dbReference type="PIRSR" id="PIRSR606689-2"/>
    </source>
</evidence>
<keyword evidence="4" id="KW-0460">Magnesium</keyword>
<evidence type="ECO:0000313" key="6">
    <source>
        <dbReference type="Proteomes" id="UP000003786"/>
    </source>
</evidence>
<dbReference type="KEGG" id="tot:TOT_030000891"/>
<dbReference type="SUPFAM" id="SSF52540">
    <property type="entry name" value="P-loop containing nucleoside triphosphate hydrolases"/>
    <property type="match status" value="1"/>
</dbReference>
<dbReference type="OMA" id="LYVINIM"/>
<dbReference type="Gene3D" id="3.40.50.300">
    <property type="entry name" value="P-loop containing nucleotide triphosphate hydrolases"/>
    <property type="match status" value="1"/>
</dbReference>
<reference evidence="5 6" key="1">
    <citation type="journal article" date="2012" name="MBio">
        <title>Comparative genome analysis of three eukaryotic parasites with differing abilities to transform leukocytes reveals key mediators of Theileria-induced leukocyte transformation.</title>
        <authorList>
            <person name="Hayashida K."/>
            <person name="Hara Y."/>
            <person name="Abe T."/>
            <person name="Yamasaki C."/>
            <person name="Toyoda A."/>
            <person name="Kosuge T."/>
            <person name="Suzuki Y."/>
            <person name="Sato Y."/>
            <person name="Kawashima S."/>
            <person name="Katayama T."/>
            <person name="Wakaguri H."/>
            <person name="Inoue N."/>
            <person name="Homma K."/>
            <person name="Tada-Umezaki M."/>
            <person name="Yagi Y."/>
            <person name="Fujii Y."/>
            <person name="Habara T."/>
            <person name="Kanehisa M."/>
            <person name="Watanabe H."/>
            <person name="Ito K."/>
            <person name="Gojobori T."/>
            <person name="Sugawara H."/>
            <person name="Imanishi T."/>
            <person name="Weir W."/>
            <person name="Gardner M."/>
            <person name="Pain A."/>
            <person name="Shiels B."/>
            <person name="Hattori M."/>
            <person name="Nene V."/>
            <person name="Sugimoto C."/>
        </authorList>
    </citation>
    <scope>NUCLEOTIDE SEQUENCE [LARGE SCALE GENOMIC DNA]</scope>
    <source>
        <strain evidence="5 6">Shintoku</strain>
    </source>
</reference>
<feature type="binding site" evidence="3">
    <location>
        <begin position="17"/>
        <end position="24"/>
    </location>
    <ligand>
        <name>GTP</name>
        <dbReference type="ChEBI" id="CHEBI:37565"/>
    </ligand>
</feature>
<dbReference type="GO" id="GO:0005525">
    <property type="term" value="F:GTP binding"/>
    <property type="evidence" value="ECO:0007669"/>
    <property type="project" value="UniProtKB-KW"/>
</dbReference>
<dbReference type="GO" id="GO:0003924">
    <property type="term" value="F:GTPase activity"/>
    <property type="evidence" value="ECO:0007669"/>
    <property type="project" value="InterPro"/>
</dbReference>
<feature type="binding site" evidence="4">
    <location>
        <position position="45"/>
    </location>
    <ligand>
        <name>Mg(2+)</name>
        <dbReference type="ChEBI" id="CHEBI:18420"/>
    </ligand>
</feature>
<dbReference type="eggNOG" id="KOG0072">
    <property type="taxonomic scope" value="Eukaryota"/>
</dbReference>
<feature type="binding site" evidence="3">
    <location>
        <begin position="127"/>
        <end position="131"/>
    </location>
    <ligand>
        <name>GTP</name>
        <dbReference type="ChEBI" id="CHEBI:37565"/>
    </ligand>
</feature>
<organism evidence="5 6">
    <name type="scientific">Theileria orientalis strain Shintoku</name>
    <dbReference type="NCBI Taxonomy" id="869250"/>
    <lineage>
        <taxon>Eukaryota</taxon>
        <taxon>Sar</taxon>
        <taxon>Alveolata</taxon>
        <taxon>Apicomplexa</taxon>
        <taxon>Aconoidasida</taxon>
        <taxon>Piroplasmida</taxon>
        <taxon>Theileriidae</taxon>
        <taxon>Theileria</taxon>
    </lineage>
</organism>
<dbReference type="InterPro" id="IPR006689">
    <property type="entry name" value="Small_GTPase_ARF/SAR"/>
</dbReference>
<name>J4D8F8_THEOR</name>
<evidence type="ECO:0000256" key="1">
    <source>
        <dbReference type="ARBA" id="ARBA00022741"/>
    </source>
</evidence>